<dbReference type="EMBL" id="CAKKNE010000001">
    <property type="protein sequence ID" value="CAH0366331.1"/>
    <property type="molecule type" value="Genomic_DNA"/>
</dbReference>
<evidence type="ECO:0000259" key="13">
    <source>
        <dbReference type="PROSITE" id="PS50280"/>
    </source>
</evidence>
<evidence type="ECO:0000313" key="16">
    <source>
        <dbReference type="EMBL" id="CAH0366331.1"/>
    </source>
</evidence>
<evidence type="ECO:0000256" key="3">
    <source>
        <dbReference type="ARBA" id="ARBA00022454"/>
    </source>
</evidence>
<dbReference type="InterPro" id="IPR019787">
    <property type="entry name" value="Znf_PHD-finger"/>
</dbReference>
<keyword evidence="9" id="KW-0862">Zinc</keyword>
<comment type="subcellular location">
    <subcellularLocation>
        <location evidence="2">Chromosome</location>
    </subcellularLocation>
    <subcellularLocation>
        <location evidence="1">Nucleus</location>
    </subcellularLocation>
</comment>
<gene>
    <name evidence="16" type="ORF">PECAL_1P28170</name>
</gene>
<dbReference type="GO" id="GO:0005634">
    <property type="term" value="C:nucleus"/>
    <property type="evidence" value="ECO:0007669"/>
    <property type="project" value="UniProtKB-SubCell"/>
</dbReference>
<dbReference type="InterPro" id="IPR001965">
    <property type="entry name" value="Znf_PHD"/>
</dbReference>
<evidence type="ECO:0000259" key="14">
    <source>
        <dbReference type="PROSITE" id="PS50868"/>
    </source>
</evidence>
<dbReference type="SUPFAM" id="SSF57903">
    <property type="entry name" value="FYVE/PHD zinc finger"/>
    <property type="match status" value="1"/>
</dbReference>
<dbReference type="InterPro" id="IPR050777">
    <property type="entry name" value="SET2_Histone-Lys_MeTrsfase"/>
</dbReference>
<keyword evidence="7" id="KW-0479">Metal-binding</keyword>
<dbReference type="InterPro" id="IPR016177">
    <property type="entry name" value="DNA-bd_dom_sf"/>
</dbReference>
<dbReference type="GO" id="GO:0008270">
    <property type="term" value="F:zinc ion binding"/>
    <property type="evidence" value="ECO:0007669"/>
    <property type="project" value="UniProtKB-KW"/>
</dbReference>
<dbReference type="GO" id="GO:0032259">
    <property type="term" value="P:methylation"/>
    <property type="evidence" value="ECO:0007669"/>
    <property type="project" value="UniProtKB-KW"/>
</dbReference>
<dbReference type="InterPro" id="IPR001739">
    <property type="entry name" value="Methyl_CpG_DNA-bd"/>
</dbReference>
<feature type="domain" description="MBD" evidence="15">
    <location>
        <begin position="19"/>
        <end position="92"/>
    </location>
</feature>
<dbReference type="CDD" id="cd00167">
    <property type="entry name" value="SANT"/>
    <property type="match status" value="1"/>
</dbReference>
<dbReference type="PROSITE" id="PS50868">
    <property type="entry name" value="POST_SET"/>
    <property type="match status" value="1"/>
</dbReference>
<feature type="domain" description="Post-SET" evidence="14">
    <location>
        <begin position="508"/>
        <end position="524"/>
    </location>
</feature>
<evidence type="ECO:0008006" key="18">
    <source>
        <dbReference type="Google" id="ProtNLM"/>
    </source>
</evidence>
<dbReference type="InterPro" id="IPR019786">
    <property type="entry name" value="Zinc_finger_PHD-type_CS"/>
</dbReference>
<dbReference type="PANTHER" id="PTHR22884">
    <property type="entry name" value="SET DOMAIN PROTEINS"/>
    <property type="match status" value="1"/>
</dbReference>
<dbReference type="PROSITE" id="PS01359">
    <property type="entry name" value="ZF_PHD_1"/>
    <property type="match status" value="1"/>
</dbReference>
<feature type="region of interest" description="Disordered" evidence="12">
    <location>
        <begin position="532"/>
        <end position="575"/>
    </location>
</feature>
<dbReference type="AlphaFoldDB" id="A0A8J2SEZ8"/>
<keyword evidence="11" id="KW-0539">Nucleus</keyword>
<comment type="caution">
    <text evidence="16">The sequence shown here is derived from an EMBL/GenBank/DDBJ whole genome shotgun (WGS) entry which is preliminary data.</text>
</comment>
<evidence type="ECO:0000256" key="11">
    <source>
        <dbReference type="ARBA" id="ARBA00023242"/>
    </source>
</evidence>
<dbReference type="Proteomes" id="UP000789595">
    <property type="component" value="Unassembled WGS sequence"/>
</dbReference>
<evidence type="ECO:0000256" key="4">
    <source>
        <dbReference type="ARBA" id="ARBA00022603"/>
    </source>
</evidence>
<dbReference type="GO" id="GO:0003677">
    <property type="term" value="F:DNA binding"/>
    <property type="evidence" value="ECO:0007669"/>
    <property type="project" value="InterPro"/>
</dbReference>
<dbReference type="Gene3D" id="3.30.40.10">
    <property type="entry name" value="Zinc/RING finger domain, C3HC4 (zinc finger)"/>
    <property type="match status" value="1"/>
</dbReference>
<reference evidence="16" key="1">
    <citation type="submission" date="2021-11" db="EMBL/GenBank/DDBJ databases">
        <authorList>
            <consortium name="Genoscope - CEA"/>
            <person name="William W."/>
        </authorList>
    </citation>
    <scope>NUCLEOTIDE SEQUENCE</scope>
</reference>
<keyword evidence="10" id="KW-0156">Chromatin regulator</keyword>
<feature type="compositionally biased region" description="Basic and acidic residues" evidence="12">
    <location>
        <begin position="343"/>
        <end position="366"/>
    </location>
</feature>
<dbReference type="SMART" id="SM00249">
    <property type="entry name" value="PHD"/>
    <property type="match status" value="1"/>
</dbReference>
<dbReference type="PROSITE" id="PS50982">
    <property type="entry name" value="MBD"/>
    <property type="match status" value="1"/>
</dbReference>
<dbReference type="InterPro" id="IPR001005">
    <property type="entry name" value="SANT/Myb"/>
</dbReference>
<evidence type="ECO:0000256" key="6">
    <source>
        <dbReference type="ARBA" id="ARBA00022691"/>
    </source>
</evidence>
<keyword evidence="17" id="KW-1185">Reference proteome</keyword>
<keyword evidence="3" id="KW-0158">Chromosome</keyword>
<evidence type="ECO:0000259" key="15">
    <source>
        <dbReference type="PROSITE" id="PS50982"/>
    </source>
</evidence>
<dbReference type="InterPro" id="IPR046341">
    <property type="entry name" value="SET_dom_sf"/>
</dbReference>
<dbReference type="OrthoDB" id="126198at2759"/>
<keyword evidence="6" id="KW-0949">S-adenosyl-L-methionine</keyword>
<dbReference type="InterPro" id="IPR011011">
    <property type="entry name" value="Znf_FYVE_PHD"/>
</dbReference>
<accession>A0A8J2SEZ8</accession>
<dbReference type="SUPFAM" id="SSF82199">
    <property type="entry name" value="SET domain"/>
    <property type="match status" value="1"/>
</dbReference>
<dbReference type="SUPFAM" id="SSF54171">
    <property type="entry name" value="DNA-binding domain"/>
    <property type="match status" value="2"/>
</dbReference>
<evidence type="ECO:0000256" key="5">
    <source>
        <dbReference type="ARBA" id="ARBA00022679"/>
    </source>
</evidence>
<dbReference type="InterPro" id="IPR013083">
    <property type="entry name" value="Znf_RING/FYVE/PHD"/>
</dbReference>
<protein>
    <recommendedName>
        <fullName evidence="18">SET domain-containing protein</fullName>
    </recommendedName>
</protein>
<dbReference type="Gene3D" id="2.170.270.10">
    <property type="entry name" value="SET domain"/>
    <property type="match status" value="1"/>
</dbReference>
<dbReference type="InterPro" id="IPR001214">
    <property type="entry name" value="SET_dom"/>
</dbReference>
<evidence type="ECO:0000256" key="12">
    <source>
        <dbReference type="SAM" id="MobiDB-lite"/>
    </source>
</evidence>
<keyword evidence="8" id="KW-0863">Zinc-finger</keyword>
<dbReference type="SMART" id="SM00508">
    <property type="entry name" value="PostSET"/>
    <property type="match status" value="1"/>
</dbReference>
<evidence type="ECO:0000256" key="1">
    <source>
        <dbReference type="ARBA" id="ARBA00004123"/>
    </source>
</evidence>
<feature type="region of interest" description="Disordered" evidence="12">
    <location>
        <begin position="608"/>
        <end position="641"/>
    </location>
</feature>
<evidence type="ECO:0000256" key="10">
    <source>
        <dbReference type="ARBA" id="ARBA00022853"/>
    </source>
</evidence>
<proteinExistence type="predicted"/>
<evidence type="ECO:0000313" key="17">
    <source>
        <dbReference type="Proteomes" id="UP000789595"/>
    </source>
</evidence>
<dbReference type="GO" id="GO:0008168">
    <property type="term" value="F:methyltransferase activity"/>
    <property type="evidence" value="ECO:0007669"/>
    <property type="project" value="UniProtKB-KW"/>
</dbReference>
<dbReference type="GO" id="GO:0005694">
    <property type="term" value="C:chromosome"/>
    <property type="evidence" value="ECO:0007669"/>
    <property type="project" value="UniProtKB-SubCell"/>
</dbReference>
<evidence type="ECO:0000256" key="8">
    <source>
        <dbReference type="ARBA" id="ARBA00022771"/>
    </source>
</evidence>
<evidence type="ECO:0000256" key="2">
    <source>
        <dbReference type="ARBA" id="ARBA00004286"/>
    </source>
</evidence>
<feature type="domain" description="SET" evidence="13">
    <location>
        <begin position="383"/>
        <end position="498"/>
    </location>
</feature>
<dbReference type="Gene3D" id="3.30.890.10">
    <property type="entry name" value="Methyl-cpg-binding Protein 2, Chain A"/>
    <property type="match status" value="2"/>
</dbReference>
<feature type="compositionally biased region" description="Basic and acidic residues" evidence="12">
    <location>
        <begin position="609"/>
        <end position="627"/>
    </location>
</feature>
<evidence type="ECO:0000256" key="9">
    <source>
        <dbReference type="ARBA" id="ARBA00022833"/>
    </source>
</evidence>
<dbReference type="Pfam" id="PF00628">
    <property type="entry name" value="PHD"/>
    <property type="match status" value="1"/>
</dbReference>
<dbReference type="Pfam" id="PF01429">
    <property type="entry name" value="MBD"/>
    <property type="match status" value="1"/>
</dbReference>
<organism evidence="16 17">
    <name type="scientific">Pelagomonas calceolata</name>
    <dbReference type="NCBI Taxonomy" id="35677"/>
    <lineage>
        <taxon>Eukaryota</taxon>
        <taxon>Sar</taxon>
        <taxon>Stramenopiles</taxon>
        <taxon>Ochrophyta</taxon>
        <taxon>Pelagophyceae</taxon>
        <taxon>Pelagomonadales</taxon>
        <taxon>Pelagomonadaceae</taxon>
        <taxon>Pelagomonas</taxon>
    </lineage>
</organism>
<dbReference type="InterPro" id="IPR003616">
    <property type="entry name" value="Post-SET_dom"/>
</dbReference>
<dbReference type="SMART" id="SM00317">
    <property type="entry name" value="SET"/>
    <property type="match status" value="1"/>
</dbReference>
<name>A0A8J2SEZ8_9STRA</name>
<dbReference type="GO" id="GO:0006325">
    <property type="term" value="P:chromatin organization"/>
    <property type="evidence" value="ECO:0007669"/>
    <property type="project" value="UniProtKB-KW"/>
</dbReference>
<dbReference type="Pfam" id="PF00856">
    <property type="entry name" value="SET"/>
    <property type="match status" value="1"/>
</dbReference>
<feature type="region of interest" description="Disordered" evidence="12">
    <location>
        <begin position="343"/>
        <end position="370"/>
    </location>
</feature>
<sequence length="873" mass="96100">MPQINDPNAQEALAVLRTYVEQCGGEGSAIDGWTTELYSRSIGNSAGTTDRYFFDASGKKFRSRAEIARALGLSGAPAIRVKGDGTTSTGVLRPGEAPATFKYEWGDQTERTFEESANAFRVEGDFREFDGRDAMGAEVSLMYRRQPKRWRDVLENQYVWPAKREPQTQSSEWPRCNCVYDPNDPEGGCAGTDCVNRELYVECPLDCCMGGAPDPACTSTTEVVVEKFDKVRDRKGLEAKMASDGWTTEEKQRDGSTHVDRYFISPDQSRFRSIIEIARSRYPEFLLDAEEPLGVGSFVTVTPDTSPGNNRQGGGGTIMAMHDDGTFDIKPGVGGGLWRRVTKEDISRESSQRRSRRSEQPKEAKKGGRLPCANTVIQRRAYPPVEVYDTGTMGFGLRGRVAIHKGQKIGEYRGEVVDQNELLERRCKRKAEDPFYIAALGDGLSIDAGNRGGYARFANHSCAPNCKLEKWRVGEEPRLVLVALRDIPPQEELCYDYNAGGTEADATVGQECKCGAPNCIGVIGSKKNVVKSKGYQSGSDDDDEPAKGRAARAKRRAGEEDEPPPPKKNTREPVWTLEDVMALEEAVESGMDFDSIVEETLPGRTAAQLERKYDELRQVKQRREPKGTPKKKKQKLQEDGPESLAWAARTHLELIGTEGGAPELAEALYGAATRHEERSGKGDLHCFCRLPEFPEVPCVSTDGDAAELLFCDACAGWVHPRCIRLETMPGDDDDYICPLCAYSRGDGVPLATVATRNGKVLWKRALDDTTTLETCEKCLNEWEALEIDDGLVYAGLAKNFLETIVGEAKAFAERAAPFLVKKDALSPAELRGLAELVCEGQTLELVDGTLLDSLRDALRCAALAAREVSPENA</sequence>
<evidence type="ECO:0000256" key="7">
    <source>
        <dbReference type="ARBA" id="ARBA00022723"/>
    </source>
</evidence>
<dbReference type="PROSITE" id="PS50280">
    <property type="entry name" value="SET"/>
    <property type="match status" value="1"/>
</dbReference>
<keyword evidence="4" id="KW-0489">Methyltransferase</keyword>
<keyword evidence="5" id="KW-0808">Transferase</keyword>